<dbReference type="EMBL" id="JGYG01000003">
    <property type="protein sequence ID" value="KFI30666.1"/>
    <property type="molecule type" value="Genomic_DNA"/>
</dbReference>
<dbReference type="AlphaFoldDB" id="A0A086Y8R6"/>
<evidence type="ECO:0000313" key="2">
    <source>
        <dbReference type="EMBL" id="KFI30666.1"/>
    </source>
</evidence>
<dbReference type="GO" id="GO:0009249">
    <property type="term" value="P:protein lipoylation"/>
    <property type="evidence" value="ECO:0007669"/>
    <property type="project" value="TreeGrafter"/>
</dbReference>
<evidence type="ECO:0000313" key="3">
    <source>
        <dbReference type="Proteomes" id="UP000028826"/>
    </source>
</evidence>
<comment type="caution">
    <text evidence="2">The sequence shown here is derived from an EMBL/GenBank/DDBJ whole genome shotgun (WGS) entry which is preliminary data.</text>
</comment>
<dbReference type="Pfam" id="PF21948">
    <property type="entry name" value="LplA-B_cat"/>
    <property type="match status" value="1"/>
</dbReference>
<gene>
    <name evidence="2" type="ORF">CN97_11795</name>
</gene>
<evidence type="ECO:0000259" key="1">
    <source>
        <dbReference type="PROSITE" id="PS51733"/>
    </source>
</evidence>
<dbReference type="InterPro" id="IPR004143">
    <property type="entry name" value="BPL_LPL_catalytic"/>
</dbReference>
<sequence>MRVRRWVTFHGISINVEPTLEHFSGIVPCGIREHGVTSLVDLGLPVTMGDVDAALVRTWERVFGDHPIGTTCNP</sequence>
<dbReference type="InterPro" id="IPR045864">
    <property type="entry name" value="aa-tRNA-synth_II/BPL/LPL"/>
</dbReference>
<protein>
    <recommendedName>
        <fullName evidence="1">BPL/LPL catalytic domain-containing protein</fullName>
    </recommendedName>
</protein>
<dbReference type="Gene3D" id="3.30.930.10">
    <property type="entry name" value="Bira Bifunctional Protein, Domain 2"/>
    <property type="match status" value="1"/>
</dbReference>
<feature type="domain" description="BPL/LPL catalytic" evidence="1">
    <location>
        <begin position="1"/>
        <end position="67"/>
    </location>
</feature>
<dbReference type="STRING" id="195105.CN97_11795"/>
<accession>A0A086Y8R6</accession>
<proteinExistence type="predicted"/>
<reference evidence="2 3" key="1">
    <citation type="submission" date="2014-03" db="EMBL/GenBank/DDBJ databases">
        <title>Genome of Haematobacter massiliensis CCUG 47968.</title>
        <authorList>
            <person name="Wang D."/>
            <person name="Wang G."/>
        </authorList>
    </citation>
    <scope>NUCLEOTIDE SEQUENCE [LARGE SCALE GENOMIC DNA]</scope>
    <source>
        <strain evidence="2 3">CCUG 47968</strain>
    </source>
</reference>
<dbReference type="Proteomes" id="UP000028826">
    <property type="component" value="Unassembled WGS sequence"/>
</dbReference>
<dbReference type="PROSITE" id="PS51733">
    <property type="entry name" value="BPL_LPL_CATALYTIC"/>
    <property type="match status" value="1"/>
</dbReference>
<organism evidence="2 3">
    <name type="scientific">Haematobacter massiliensis</name>
    <dbReference type="NCBI Taxonomy" id="195105"/>
    <lineage>
        <taxon>Bacteria</taxon>
        <taxon>Pseudomonadati</taxon>
        <taxon>Pseudomonadota</taxon>
        <taxon>Alphaproteobacteria</taxon>
        <taxon>Rhodobacterales</taxon>
        <taxon>Paracoccaceae</taxon>
        <taxon>Haematobacter</taxon>
    </lineage>
</organism>
<keyword evidence="3" id="KW-1185">Reference proteome</keyword>
<dbReference type="SUPFAM" id="SSF55681">
    <property type="entry name" value="Class II aaRS and biotin synthetases"/>
    <property type="match status" value="1"/>
</dbReference>
<dbReference type="eggNOG" id="COG0321">
    <property type="taxonomic scope" value="Bacteria"/>
</dbReference>
<dbReference type="GO" id="GO:0033819">
    <property type="term" value="F:lipoyl(octanoyl) transferase activity"/>
    <property type="evidence" value="ECO:0007669"/>
    <property type="project" value="TreeGrafter"/>
</dbReference>
<dbReference type="PANTHER" id="PTHR10993:SF7">
    <property type="entry name" value="LIPOYLTRANSFERASE 2, MITOCHONDRIAL-RELATED"/>
    <property type="match status" value="1"/>
</dbReference>
<name>A0A086Y8R6_9RHOB</name>
<dbReference type="PANTHER" id="PTHR10993">
    <property type="entry name" value="OCTANOYLTRANSFERASE"/>
    <property type="match status" value="1"/>
</dbReference>